<comment type="caution">
    <text evidence="1">The sequence shown here is derived from an EMBL/GenBank/DDBJ whole genome shotgun (WGS) entry which is preliminary data.</text>
</comment>
<dbReference type="RefSeq" id="WP_268613831.1">
    <property type="nucleotide sequence ID" value="NZ_JAMDMX010000011.1"/>
</dbReference>
<gene>
    <name evidence="1" type="ORF">M5X19_04830</name>
</gene>
<dbReference type="Proteomes" id="UP001527099">
    <property type="component" value="Unassembled WGS sequence"/>
</dbReference>
<evidence type="ECO:0000313" key="2">
    <source>
        <dbReference type="Proteomes" id="UP001527099"/>
    </source>
</evidence>
<dbReference type="EMBL" id="JAMDMX010000011">
    <property type="protein sequence ID" value="MCY9692237.1"/>
    <property type="molecule type" value="Genomic_DNA"/>
</dbReference>
<sequence>MFPINKVSKVILASTVAAILLNYEVKFNLDPSIVVDASHNLIRESRQHFNGNIL</sequence>
<name>A0ABT4G7S1_9BACL</name>
<keyword evidence="2" id="KW-1185">Reference proteome</keyword>
<organism evidence="1 2">
    <name type="scientific">Paenibacillus alginolyticus</name>
    <dbReference type="NCBI Taxonomy" id="59839"/>
    <lineage>
        <taxon>Bacteria</taxon>
        <taxon>Bacillati</taxon>
        <taxon>Bacillota</taxon>
        <taxon>Bacilli</taxon>
        <taxon>Bacillales</taxon>
        <taxon>Paenibacillaceae</taxon>
        <taxon>Paenibacillus</taxon>
    </lineage>
</organism>
<proteinExistence type="predicted"/>
<reference evidence="1 2" key="1">
    <citation type="submission" date="2022-05" db="EMBL/GenBank/DDBJ databases">
        <title>Genome Sequencing of Bee-Associated Microbes.</title>
        <authorList>
            <person name="Dunlap C."/>
        </authorList>
    </citation>
    <scope>NUCLEOTIDE SEQUENCE [LARGE SCALE GENOMIC DNA]</scope>
    <source>
        <strain evidence="1 2">NRRL B-14421</strain>
    </source>
</reference>
<accession>A0ABT4G7S1</accession>
<evidence type="ECO:0000313" key="1">
    <source>
        <dbReference type="EMBL" id="MCY9692237.1"/>
    </source>
</evidence>
<protein>
    <submittedName>
        <fullName evidence="1">Uncharacterized protein</fullName>
    </submittedName>
</protein>